<protein>
    <recommendedName>
        <fullName evidence="3">Lipase</fullName>
    </recommendedName>
</protein>
<dbReference type="InterPro" id="IPR029058">
    <property type="entry name" value="AB_hydrolase_fold"/>
</dbReference>
<comment type="caution">
    <text evidence="1">The sequence shown here is derived from an EMBL/GenBank/DDBJ whole genome shotgun (WGS) entry which is preliminary data.</text>
</comment>
<gene>
    <name evidence="1" type="ORF">ALP74_200319</name>
</gene>
<dbReference type="AlphaFoldDB" id="A0AB37QGB5"/>
<name>A0AB37QGB5_9PSED</name>
<sequence>MQNVLKKYASLDTKGIEKTVLEEACQQPTIADADKSVLGDMKRDSSPNALVSGVTSLETMVQGAAEILTATVYTAEGKGPFPVVLYFHGGGWVIACRHLYDGGALGAAAVMEKVQEAQQYAGQRLRASFAN</sequence>
<dbReference type="RefSeq" id="WP_005887883.1">
    <property type="nucleotide sequence ID" value="NZ_RBSH01000332.1"/>
</dbReference>
<organism evidence="1 2">
    <name type="scientific">Pseudomonas coronafaciens pv. garcae</name>
    <dbReference type="NCBI Taxonomy" id="251653"/>
    <lineage>
        <taxon>Bacteria</taxon>
        <taxon>Pseudomonadati</taxon>
        <taxon>Pseudomonadota</taxon>
        <taxon>Gammaproteobacteria</taxon>
        <taxon>Pseudomonadales</taxon>
        <taxon>Pseudomonadaceae</taxon>
        <taxon>Pseudomonas</taxon>
        <taxon>Pseudomonas coronafaciens</taxon>
    </lineage>
</organism>
<proteinExistence type="predicted"/>
<accession>A0AB37QGB5</accession>
<dbReference type="SUPFAM" id="SSF53474">
    <property type="entry name" value="alpha/beta-Hydrolases"/>
    <property type="match status" value="1"/>
</dbReference>
<dbReference type="EMBL" id="RBSH01000332">
    <property type="protein sequence ID" value="RMR94085.1"/>
    <property type="molecule type" value="Genomic_DNA"/>
</dbReference>
<reference evidence="1 2" key="1">
    <citation type="submission" date="2018-08" db="EMBL/GenBank/DDBJ databases">
        <title>Recombination of ecologically and evolutionarily significant loci maintains genetic cohesion in the Pseudomonas syringae species complex.</title>
        <authorList>
            <person name="Dillon M."/>
            <person name="Thakur S."/>
            <person name="Almeida R.N.D."/>
            <person name="Weir B.S."/>
            <person name="Guttman D.S."/>
        </authorList>
    </citation>
    <scope>NUCLEOTIDE SEQUENCE [LARGE SCALE GENOMIC DNA]</scope>
    <source>
        <strain evidence="1 2">ICMP 5019</strain>
    </source>
</reference>
<dbReference type="GeneID" id="72390909"/>
<evidence type="ECO:0000313" key="2">
    <source>
        <dbReference type="Proteomes" id="UP000272613"/>
    </source>
</evidence>
<evidence type="ECO:0008006" key="3">
    <source>
        <dbReference type="Google" id="ProtNLM"/>
    </source>
</evidence>
<dbReference type="Gene3D" id="3.40.50.1820">
    <property type="entry name" value="alpha/beta hydrolase"/>
    <property type="match status" value="1"/>
</dbReference>
<dbReference type="Proteomes" id="UP000272613">
    <property type="component" value="Unassembled WGS sequence"/>
</dbReference>
<evidence type="ECO:0000313" key="1">
    <source>
        <dbReference type="EMBL" id="RMR94085.1"/>
    </source>
</evidence>